<evidence type="ECO:0000313" key="3">
    <source>
        <dbReference type="Proteomes" id="UP000528286"/>
    </source>
</evidence>
<dbReference type="SUPFAM" id="SSF103025">
    <property type="entry name" value="Folate-binding domain"/>
    <property type="match status" value="1"/>
</dbReference>
<organism evidence="2 3">
    <name type="scientific">Gellertiella hungarica</name>
    <dbReference type="NCBI Taxonomy" id="1572859"/>
    <lineage>
        <taxon>Bacteria</taxon>
        <taxon>Pseudomonadati</taxon>
        <taxon>Pseudomonadota</taxon>
        <taxon>Alphaproteobacteria</taxon>
        <taxon>Hyphomicrobiales</taxon>
        <taxon>Rhizobiaceae</taxon>
        <taxon>Gellertiella</taxon>
    </lineage>
</organism>
<protein>
    <submittedName>
        <fullName evidence="2">Sarcosine oxidase subunit gamma</fullName>
        <ecNumber evidence="2">1.5.3.1</ecNumber>
    </submittedName>
</protein>
<proteinExistence type="predicted"/>
<evidence type="ECO:0000256" key="1">
    <source>
        <dbReference type="SAM" id="MobiDB-lite"/>
    </source>
</evidence>
<dbReference type="Pfam" id="PF04268">
    <property type="entry name" value="SoxG"/>
    <property type="match status" value="1"/>
</dbReference>
<dbReference type="EC" id="1.5.3.1" evidence="2"/>
<feature type="region of interest" description="Disordered" evidence="1">
    <location>
        <begin position="1"/>
        <end position="22"/>
    </location>
</feature>
<reference evidence="2 3" key="1">
    <citation type="submission" date="2020-08" db="EMBL/GenBank/DDBJ databases">
        <title>Genomic Encyclopedia of Type Strains, Phase IV (KMG-IV): sequencing the most valuable type-strain genomes for metagenomic binning, comparative biology and taxonomic classification.</title>
        <authorList>
            <person name="Goeker M."/>
        </authorList>
    </citation>
    <scope>NUCLEOTIDE SEQUENCE [LARGE SCALE GENOMIC DNA]</scope>
    <source>
        <strain evidence="2 3">DSM 29853</strain>
    </source>
</reference>
<dbReference type="Gene3D" id="3.30.1360.120">
    <property type="entry name" value="Probable tRNA modification gtpase trme, domain 1"/>
    <property type="match status" value="1"/>
</dbReference>
<accession>A0A7W6J1V0</accession>
<dbReference type="GO" id="GO:0008115">
    <property type="term" value="F:sarcosine oxidase activity"/>
    <property type="evidence" value="ECO:0007669"/>
    <property type="project" value="UniProtKB-EC"/>
</dbReference>
<keyword evidence="2" id="KW-0560">Oxidoreductase</keyword>
<dbReference type="Gene3D" id="3.30.70.1520">
    <property type="entry name" value="Heterotetrameric sarcosine oxidase"/>
    <property type="match status" value="1"/>
</dbReference>
<dbReference type="Proteomes" id="UP000528286">
    <property type="component" value="Unassembled WGS sequence"/>
</dbReference>
<name>A0A7W6J1V0_9HYPH</name>
<dbReference type="InterPro" id="IPR007375">
    <property type="entry name" value="SoxG"/>
</dbReference>
<dbReference type="InterPro" id="IPR027266">
    <property type="entry name" value="TrmE/GcvT-like"/>
</dbReference>
<dbReference type="AlphaFoldDB" id="A0A7W6J1V0"/>
<sequence length="182" mass="19204">MNGPFTHRHPLDGAISANPGRSENHVTVLPEPMVLSVAALPGEEQAVAATLGGVSATALKAVGPGEWLVVLEKADLSLQRDIAERAGALALVTDQSSGRAVLRLQGPKARAILAKIVPLDLHPEAFAIGQSGNTLFAHVSANVGRIGEDEFEIVLMRSFALFAFQELMEMGLEFRLTAGFAT</sequence>
<evidence type="ECO:0000313" key="2">
    <source>
        <dbReference type="EMBL" id="MBB4063208.1"/>
    </source>
</evidence>
<comment type="caution">
    <text evidence="2">The sequence shown here is derived from an EMBL/GenBank/DDBJ whole genome shotgun (WGS) entry which is preliminary data.</text>
</comment>
<dbReference type="RefSeq" id="WP_183364410.1">
    <property type="nucleotide sequence ID" value="NZ_JACIEZ010000001.1"/>
</dbReference>
<dbReference type="EMBL" id="JACIEZ010000001">
    <property type="protein sequence ID" value="MBB4063208.1"/>
    <property type="molecule type" value="Genomic_DNA"/>
</dbReference>
<keyword evidence="3" id="KW-1185">Reference proteome</keyword>
<gene>
    <name evidence="2" type="ORF">GGR23_000369</name>
</gene>